<comment type="caution">
    <text evidence="1">The sequence shown here is derived from an EMBL/GenBank/DDBJ whole genome shotgun (WGS) entry which is preliminary data.</text>
</comment>
<name>X1ELV8_9ZZZZ</name>
<protein>
    <submittedName>
        <fullName evidence="1">Uncharacterized protein</fullName>
    </submittedName>
</protein>
<dbReference type="EMBL" id="BART01030617">
    <property type="protein sequence ID" value="GAH18099.1"/>
    <property type="molecule type" value="Genomic_DNA"/>
</dbReference>
<organism evidence="1">
    <name type="scientific">marine sediment metagenome</name>
    <dbReference type="NCBI Taxonomy" id="412755"/>
    <lineage>
        <taxon>unclassified sequences</taxon>
        <taxon>metagenomes</taxon>
        <taxon>ecological metagenomes</taxon>
    </lineage>
</organism>
<gene>
    <name evidence="1" type="ORF">S01H4_53399</name>
</gene>
<evidence type="ECO:0000313" key="1">
    <source>
        <dbReference type="EMBL" id="GAH18099.1"/>
    </source>
</evidence>
<reference evidence="1" key="1">
    <citation type="journal article" date="2014" name="Front. Microbiol.">
        <title>High frequency of phylogenetically diverse reductive dehalogenase-homologous genes in deep subseafloor sedimentary metagenomes.</title>
        <authorList>
            <person name="Kawai M."/>
            <person name="Futagami T."/>
            <person name="Toyoda A."/>
            <person name="Takaki Y."/>
            <person name="Nishi S."/>
            <person name="Hori S."/>
            <person name="Arai W."/>
            <person name="Tsubouchi T."/>
            <person name="Morono Y."/>
            <person name="Uchiyama I."/>
            <person name="Ito T."/>
            <person name="Fujiyama A."/>
            <person name="Inagaki F."/>
            <person name="Takami H."/>
        </authorList>
    </citation>
    <scope>NUCLEOTIDE SEQUENCE</scope>
    <source>
        <strain evidence="1">Expedition CK06-06</strain>
    </source>
</reference>
<accession>X1ELV8</accession>
<proteinExistence type="predicted"/>
<feature type="non-terminal residue" evidence="1">
    <location>
        <position position="40"/>
    </location>
</feature>
<sequence>MAIVHLRNGTPLFGPLTDIPTELNLDKVLLNVEVNESFTV</sequence>
<dbReference type="AlphaFoldDB" id="X1ELV8"/>